<dbReference type="InterPro" id="IPR038330">
    <property type="entry name" value="TspO/MBR-related_sf"/>
</dbReference>
<dbReference type="RefSeq" id="WP_187428143.1">
    <property type="nucleotide sequence ID" value="NZ_CP143423.1"/>
</dbReference>
<keyword evidence="4 6" id="KW-1133">Transmembrane helix</keyword>
<gene>
    <name evidence="7" type="primary">tspO</name>
    <name evidence="7" type="ORF">ROLI_002690</name>
</gene>
<dbReference type="EMBL" id="CP143423">
    <property type="protein sequence ID" value="WVX47204.1"/>
    <property type="molecule type" value="Genomic_DNA"/>
</dbReference>
<feature type="transmembrane region" description="Helical" evidence="6">
    <location>
        <begin position="125"/>
        <end position="146"/>
    </location>
</feature>
<feature type="transmembrane region" description="Helical" evidence="6">
    <location>
        <begin position="99"/>
        <end position="118"/>
    </location>
</feature>
<organism evidence="7 8">
    <name type="scientific">Roseobacter fucihabitans</name>
    <dbReference type="NCBI Taxonomy" id="1537242"/>
    <lineage>
        <taxon>Bacteria</taxon>
        <taxon>Pseudomonadati</taxon>
        <taxon>Pseudomonadota</taxon>
        <taxon>Alphaproteobacteria</taxon>
        <taxon>Rhodobacterales</taxon>
        <taxon>Roseobacteraceae</taxon>
        <taxon>Roseobacter</taxon>
    </lineage>
</organism>
<dbReference type="Proteomes" id="UP001318682">
    <property type="component" value="Chromosome"/>
</dbReference>
<feature type="transmembrane region" description="Helical" evidence="6">
    <location>
        <begin position="43"/>
        <end position="61"/>
    </location>
</feature>
<evidence type="ECO:0000256" key="4">
    <source>
        <dbReference type="ARBA" id="ARBA00022989"/>
    </source>
</evidence>
<sequence length="161" mass="17686">MTFWLLFCIFLAACLGAGVTGGLFAPGPWYRGLNKPWFTPPDWAFPVTWMVLYVCMAVAGARVGMLSGNGIAMAFWAFQIALNAVWSPVFFGLKNIRLGMAIVSALWLGVLCTMLAMWQIDWIAGLLFLPYLIWVTIAAALNAGVWRLNMDVARNPPPAPS</sequence>
<evidence type="ECO:0000256" key="5">
    <source>
        <dbReference type="ARBA" id="ARBA00023136"/>
    </source>
</evidence>
<dbReference type="PANTHER" id="PTHR10057">
    <property type="entry name" value="PERIPHERAL-TYPE BENZODIAZEPINE RECEPTOR"/>
    <property type="match status" value="1"/>
</dbReference>
<dbReference type="CDD" id="cd15904">
    <property type="entry name" value="TSPO_MBR"/>
    <property type="match status" value="1"/>
</dbReference>
<evidence type="ECO:0000256" key="6">
    <source>
        <dbReference type="SAM" id="Phobius"/>
    </source>
</evidence>
<name>A0ABZ2BM88_9RHOB</name>
<evidence type="ECO:0000313" key="7">
    <source>
        <dbReference type="EMBL" id="WVX47204.1"/>
    </source>
</evidence>
<reference evidence="7 8" key="1">
    <citation type="submission" date="2015-07" db="EMBL/GenBank/DDBJ databases">
        <authorList>
            <person name="Voget S."/>
            <person name="Dogs M."/>
            <person name="Brinkhoff T.H."/>
            <person name="Daniel R."/>
        </authorList>
    </citation>
    <scope>NUCLEOTIDE SEQUENCE [LARGE SCALE GENOMIC DNA]</scope>
    <source>
        <strain evidence="7 8">B14</strain>
    </source>
</reference>
<evidence type="ECO:0000256" key="2">
    <source>
        <dbReference type="ARBA" id="ARBA00007524"/>
    </source>
</evidence>
<evidence type="ECO:0000313" key="8">
    <source>
        <dbReference type="Proteomes" id="UP001318682"/>
    </source>
</evidence>
<evidence type="ECO:0000256" key="3">
    <source>
        <dbReference type="ARBA" id="ARBA00022692"/>
    </source>
</evidence>
<comment type="subcellular location">
    <subcellularLocation>
        <location evidence="1">Membrane</location>
        <topology evidence="1">Multi-pass membrane protein</topology>
    </subcellularLocation>
</comment>
<accession>A0ABZ2BM88</accession>
<reference evidence="8" key="2">
    <citation type="submission" date="2024-01" db="EMBL/GenBank/DDBJ databases">
        <title>Roseobacter fucihabitans sp. nov., isolated from the brown alga Fucus spiralis.</title>
        <authorList>
            <person name="Hahnke S."/>
            <person name="Berger M."/>
            <person name="Schlingloff A."/>
            <person name="Athale I."/>
            <person name="Neumann-Schaal M."/>
            <person name="Adenaya A."/>
            <person name="Poehlein A."/>
            <person name="Daniel R."/>
            <person name="Pertersen J."/>
            <person name="Brinkhoff T."/>
        </authorList>
    </citation>
    <scope>NUCLEOTIDE SEQUENCE [LARGE SCALE GENOMIC DNA]</scope>
    <source>
        <strain evidence="8">B14</strain>
    </source>
</reference>
<keyword evidence="3 6" id="KW-0812">Transmembrane</keyword>
<dbReference type="Gene3D" id="1.20.1260.100">
    <property type="entry name" value="TspO/MBR protein"/>
    <property type="match status" value="1"/>
</dbReference>
<comment type="similarity">
    <text evidence="2">Belongs to the TspO/BZRP family.</text>
</comment>
<proteinExistence type="inferred from homology"/>
<dbReference type="Pfam" id="PF03073">
    <property type="entry name" value="TspO_MBR"/>
    <property type="match status" value="1"/>
</dbReference>
<dbReference type="InterPro" id="IPR004307">
    <property type="entry name" value="TspO_MBR"/>
</dbReference>
<dbReference type="NCBIfam" id="NF047825">
    <property type="entry name" value="T-richsensTspOAlph"/>
    <property type="match status" value="1"/>
</dbReference>
<protein>
    <submittedName>
        <fullName evidence="7">Tryptophan-rich sensory protein</fullName>
    </submittedName>
</protein>
<keyword evidence="5 6" id="KW-0472">Membrane</keyword>
<dbReference type="PIRSF" id="PIRSF005859">
    <property type="entry name" value="PBR"/>
    <property type="match status" value="1"/>
</dbReference>
<evidence type="ECO:0000256" key="1">
    <source>
        <dbReference type="ARBA" id="ARBA00004141"/>
    </source>
</evidence>
<dbReference type="PANTHER" id="PTHR10057:SF0">
    <property type="entry name" value="TRANSLOCATOR PROTEIN"/>
    <property type="match status" value="1"/>
</dbReference>
<keyword evidence="8" id="KW-1185">Reference proteome</keyword>